<evidence type="ECO:0000259" key="1">
    <source>
        <dbReference type="PROSITE" id="PS51657"/>
    </source>
</evidence>
<accession>A0A0E3H4V4</accession>
<sequence>MDVLVKYLVKNNFERLSSNLTLPIVIHSVPGAGKSTLLRELITADPRFCALTFGKADPPNLRGVFIKTAFGVTSYPEFTLIDEYLEGEVLEGAFAVFADPLQGGPGVPLRAHFIKKTSHRFGSQTSALLTSLGFEVEASGEDRVEIADIFQRDPEGVVLYHESEIGVLLATHSVEAYCIKEVRGQTFDSVTFVTAESAPILDRALSFQCLTRHKKSLLILCPNATYTAA</sequence>
<reference evidence="2" key="1">
    <citation type="journal article" date="2015" name="Arch. Virol.">
        <title>Genetic variability of blueberry scorch virus isolates from highbush blueberry in New York State.</title>
        <authorList>
            <person name="Kalinowska E."/>
            <person name="Marsella-Herrick P."/>
            <person name="Fuchs M."/>
        </authorList>
    </citation>
    <scope>NUCLEOTIDE SEQUENCE</scope>
    <source>
        <strain evidence="2">B-1-20</strain>
    </source>
</reference>
<protein>
    <submittedName>
        <fullName evidence="2">Triple gene block protein 1</fullName>
    </submittedName>
</protein>
<proteinExistence type="predicted"/>
<feature type="domain" description="(+)RNA virus helicase C-terminal" evidence="1">
    <location>
        <begin position="1"/>
        <end position="229"/>
    </location>
</feature>
<dbReference type="InterPro" id="IPR027351">
    <property type="entry name" value="(+)RNA_virus_helicase_core_dom"/>
</dbReference>
<dbReference type="PROSITE" id="PS51657">
    <property type="entry name" value="PSRV_HELICASE"/>
    <property type="match status" value="1"/>
</dbReference>
<evidence type="ECO:0000313" key="2">
    <source>
        <dbReference type="EMBL" id="AKA93822.1"/>
    </source>
</evidence>
<dbReference type="GO" id="GO:0005524">
    <property type="term" value="F:ATP binding"/>
    <property type="evidence" value="ECO:0007669"/>
    <property type="project" value="InterPro"/>
</dbReference>
<dbReference type="EMBL" id="KP233020">
    <property type="protein sequence ID" value="AKA93822.1"/>
    <property type="molecule type" value="Genomic_RNA"/>
</dbReference>
<name>A0A0E3H4V4_BBSCV</name>
<organism evidence="2">
    <name type="scientific">Blueberry scorch virus</name>
    <name type="common">BBScV</name>
    <dbReference type="NCBI Taxonomy" id="31722"/>
    <lineage>
        <taxon>Viruses</taxon>
        <taxon>Riboviria</taxon>
        <taxon>Orthornavirae</taxon>
        <taxon>Kitrinoviricota</taxon>
        <taxon>Alsuviricetes</taxon>
        <taxon>Tymovirales</taxon>
        <taxon>Betaflexiviridae</taxon>
        <taxon>Quinvirinae</taxon>
        <taxon>Carlavirus</taxon>
        <taxon>Carlavirus vaccinii</taxon>
    </lineage>
</organism>
<organismHost>
    <name type="scientific">Vaccinium corymbosum</name>
    <name type="common">Highbush blueberry</name>
    <dbReference type="NCBI Taxonomy" id="69266"/>
</organismHost>
<dbReference type="Pfam" id="PF01443">
    <property type="entry name" value="Viral_helicase1"/>
    <property type="match status" value="1"/>
</dbReference>
<organismHost>
    <name type="scientific">Vaccinium macrocarpon</name>
    <name type="common">Large cranberry</name>
    <name type="synonym">Oxycoccus macrocarpus</name>
    <dbReference type="NCBI Taxonomy" id="13750"/>
</organismHost>